<dbReference type="InterPro" id="IPR004810">
    <property type="entry name" value="PurU"/>
</dbReference>
<organism evidence="4 5">
    <name type="scientific">Thalassiosira oceanica</name>
    <name type="common">Marine diatom</name>
    <dbReference type="NCBI Taxonomy" id="159749"/>
    <lineage>
        <taxon>Eukaryota</taxon>
        <taxon>Sar</taxon>
        <taxon>Stramenopiles</taxon>
        <taxon>Ochrophyta</taxon>
        <taxon>Bacillariophyta</taxon>
        <taxon>Coscinodiscophyceae</taxon>
        <taxon>Thalassiosirophycidae</taxon>
        <taxon>Thalassiosirales</taxon>
        <taxon>Thalassiosiraceae</taxon>
        <taxon>Thalassiosira</taxon>
    </lineage>
</organism>
<dbReference type="Gene3D" id="3.30.70.260">
    <property type="match status" value="1"/>
</dbReference>
<dbReference type="Pfam" id="PF00551">
    <property type="entry name" value="Formyl_trans_N"/>
    <property type="match status" value="1"/>
</dbReference>
<dbReference type="CDD" id="cd08648">
    <property type="entry name" value="FMT_core_Formyl-FH4-Hydrolase_C"/>
    <property type="match status" value="1"/>
</dbReference>
<dbReference type="InterPro" id="IPR036477">
    <property type="entry name" value="Formyl_transf_N_sf"/>
</dbReference>
<dbReference type="PANTHER" id="PTHR42706">
    <property type="entry name" value="FORMYLTETRAHYDROFOLATE DEFORMYLASE"/>
    <property type="match status" value="1"/>
</dbReference>
<feature type="non-terminal residue" evidence="4">
    <location>
        <position position="1"/>
    </location>
</feature>
<keyword evidence="5" id="KW-1185">Reference proteome</keyword>
<dbReference type="SUPFAM" id="SSF53328">
    <property type="entry name" value="Formyltransferase"/>
    <property type="match status" value="1"/>
</dbReference>
<name>K0RAH1_THAOC</name>
<dbReference type="PANTHER" id="PTHR42706:SF1">
    <property type="entry name" value="FORMYLTETRAHYDROFOLATE DEFORMYLASE 2, MITOCHONDRIAL"/>
    <property type="match status" value="1"/>
</dbReference>
<dbReference type="eggNOG" id="KOG3076">
    <property type="taxonomic scope" value="Eukaryota"/>
</dbReference>
<dbReference type="HAMAP" id="MF_01927">
    <property type="entry name" value="PurU"/>
    <property type="match status" value="1"/>
</dbReference>
<sequence>AAAGVQDAAQMSKVVFPIFLRGHPQAISQFHERNINNIKSAILTKAHRQSSNRIRRAFGTSPIAGSSNDVITGSLSGAKDLTSLLPPASSGAGRNARGAKLLVSGPDAAGIVASFSQLLYRHGCGIVDCASESSQRDDDDKGVTPSSGRKFFQRILFDHGGLSAERKVVEREVDALCATFGVKSKVCWGDRRRKVAIFVSKYDHCLWELLLRHRAGELHCDIVAVVSNHEDLRPVAETFDVPYHVYPITRETKSGQEVSQLDLLRSHGVDLVVLARYMQILSAAFCAEYRNRIINIHHSFLPAFVGSRPYHQAHERGVKLIGATAHYATLDLDQGPIIEQDITRVGHRDDVSDLIRKGRTLEKNVLVSAVRAHLDERVIVDEHKCIVFSE</sequence>
<dbReference type="AlphaFoldDB" id="K0RAH1"/>
<accession>K0RAH1</accession>
<feature type="domain" description="Formyl transferase N-terminal" evidence="3">
    <location>
        <begin position="194"/>
        <end position="370"/>
    </location>
</feature>
<proteinExistence type="inferred from homology"/>
<evidence type="ECO:0000256" key="1">
    <source>
        <dbReference type="ARBA" id="ARBA00022563"/>
    </source>
</evidence>
<comment type="caution">
    <text evidence="4">The sequence shown here is derived from an EMBL/GenBank/DDBJ whole genome shotgun (WGS) entry which is preliminary data.</text>
</comment>
<dbReference type="GO" id="GO:0006730">
    <property type="term" value="P:one-carbon metabolic process"/>
    <property type="evidence" value="ECO:0007669"/>
    <property type="project" value="UniProtKB-KW"/>
</dbReference>
<reference evidence="4 5" key="1">
    <citation type="journal article" date="2012" name="Genome Biol.">
        <title>Genome and low-iron response of an oceanic diatom adapted to chronic iron limitation.</title>
        <authorList>
            <person name="Lommer M."/>
            <person name="Specht M."/>
            <person name="Roy A.S."/>
            <person name="Kraemer L."/>
            <person name="Andreson R."/>
            <person name="Gutowska M.A."/>
            <person name="Wolf J."/>
            <person name="Bergner S.V."/>
            <person name="Schilhabel M.B."/>
            <person name="Klostermeier U.C."/>
            <person name="Beiko R.G."/>
            <person name="Rosenstiel P."/>
            <person name="Hippler M."/>
            <person name="Laroche J."/>
        </authorList>
    </citation>
    <scope>NUCLEOTIDE SEQUENCE [LARGE SCALE GENOMIC DNA]</scope>
    <source>
        <strain evidence="4 5">CCMP1005</strain>
    </source>
</reference>
<dbReference type="PRINTS" id="PR01575">
    <property type="entry name" value="FFH4HYDRLASE"/>
</dbReference>
<dbReference type="InterPro" id="IPR041729">
    <property type="entry name" value="Formyl-FH4-Hydrolase_C"/>
</dbReference>
<evidence type="ECO:0000313" key="5">
    <source>
        <dbReference type="Proteomes" id="UP000266841"/>
    </source>
</evidence>
<dbReference type="NCBIfam" id="NF004684">
    <property type="entry name" value="PRK06027.1"/>
    <property type="match status" value="1"/>
</dbReference>
<dbReference type="OMA" id="QILNIHH"/>
<dbReference type="NCBIfam" id="TIGR00655">
    <property type="entry name" value="PurU"/>
    <property type="match status" value="1"/>
</dbReference>
<dbReference type="InterPro" id="IPR002376">
    <property type="entry name" value="Formyl_transf_N"/>
</dbReference>
<evidence type="ECO:0000259" key="3">
    <source>
        <dbReference type="Pfam" id="PF00551"/>
    </source>
</evidence>
<protein>
    <recommendedName>
        <fullName evidence="3">Formyl transferase N-terminal domain-containing protein</fullName>
    </recommendedName>
</protein>
<dbReference type="GO" id="GO:0008864">
    <property type="term" value="F:formyltetrahydrofolate deformylase activity"/>
    <property type="evidence" value="ECO:0007669"/>
    <property type="project" value="InterPro"/>
</dbReference>
<evidence type="ECO:0000256" key="2">
    <source>
        <dbReference type="ARBA" id="ARBA00022801"/>
    </source>
</evidence>
<dbReference type="Gene3D" id="3.40.50.170">
    <property type="entry name" value="Formyl transferase, N-terminal domain"/>
    <property type="match status" value="1"/>
</dbReference>
<evidence type="ECO:0000313" key="4">
    <source>
        <dbReference type="EMBL" id="EJK46051.1"/>
    </source>
</evidence>
<dbReference type="OrthoDB" id="4239773at2759"/>
<keyword evidence="1" id="KW-0554">One-carbon metabolism</keyword>
<dbReference type="GO" id="GO:0006189">
    <property type="term" value="P:'de novo' IMP biosynthetic process"/>
    <property type="evidence" value="ECO:0007669"/>
    <property type="project" value="InterPro"/>
</dbReference>
<keyword evidence="2" id="KW-0378">Hydrolase</keyword>
<gene>
    <name evidence="4" type="ORF">THAOC_35303</name>
</gene>
<dbReference type="SUPFAM" id="SSF55021">
    <property type="entry name" value="ACT-like"/>
    <property type="match status" value="1"/>
</dbReference>
<dbReference type="EMBL" id="AGNL01048032">
    <property type="protein sequence ID" value="EJK46051.1"/>
    <property type="molecule type" value="Genomic_DNA"/>
</dbReference>
<dbReference type="InterPro" id="IPR045865">
    <property type="entry name" value="ACT-like_dom_sf"/>
</dbReference>
<dbReference type="Proteomes" id="UP000266841">
    <property type="component" value="Unassembled WGS sequence"/>
</dbReference>